<evidence type="ECO:0000313" key="2">
    <source>
        <dbReference type="EnsemblPlants" id="EMT20126"/>
    </source>
</evidence>
<reference evidence="2" key="1">
    <citation type="submission" date="2015-06" db="UniProtKB">
        <authorList>
            <consortium name="EnsemblPlants"/>
        </authorList>
    </citation>
    <scope>IDENTIFICATION</scope>
</reference>
<evidence type="ECO:0000256" key="1">
    <source>
        <dbReference type="SAM" id="MobiDB-lite"/>
    </source>
</evidence>
<protein>
    <submittedName>
        <fullName evidence="2">Uncharacterized protein</fullName>
    </submittedName>
</protein>
<feature type="compositionally biased region" description="Low complexity" evidence="1">
    <location>
        <begin position="47"/>
        <end position="78"/>
    </location>
</feature>
<feature type="compositionally biased region" description="Basic and acidic residues" evidence="1">
    <location>
        <begin position="79"/>
        <end position="89"/>
    </location>
</feature>
<organism evidence="2">
    <name type="scientific">Aegilops tauschii</name>
    <name type="common">Tausch's goatgrass</name>
    <name type="synonym">Aegilops squarrosa</name>
    <dbReference type="NCBI Taxonomy" id="37682"/>
    <lineage>
        <taxon>Eukaryota</taxon>
        <taxon>Viridiplantae</taxon>
        <taxon>Streptophyta</taxon>
        <taxon>Embryophyta</taxon>
        <taxon>Tracheophyta</taxon>
        <taxon>Spermatophyta</taxon>
        <taxon>Magnoliopsida</taxon>
        <taxon>Liliopsida</taxon>
        <taxon>Poales</taxon>
        <taxon>Poaceae</taxon>
        <taxon>BOP clade</taxon>
        <taxon>Pooideae</taxon>
        <taxon>Triticodae</taxon>
        <taxon>Triticeae</taxon>
        <taxon>Triticinae</taxon>
        <taxon>Aegilops</taxon>
    </lineage>
</organism>
<accession>R7WC84</accession>
<feature type="region of interest" description="Disordered" evidence="1">
    <location>
        <begin position="47"/>
        <end position="89"/>
    </location>
</feature>
<sequence length="89" mass="9975">MALKGPSSFAKQPRKSWRAKLMTLEVTVLSAEKVFTGWLWRRRCIATRSPRSTQTRRPPVPASTTRTATATGTPTGARRLTEKGVYKQN</sequence>
<proteinExistence type="predicted"/>
<name>R7WC84_AEGTA</name>
<dbReference type="AlphaFoldDB" id="R7WC84"/>
<dbReference type="EnsemblPlants" id="EMT20126">
    <property type="protein sequence ID" value="EMT20126"/>
    <property type="gene ID" value="F775_22700"/>
</dbReference>